<name>A0ACB8BU12_9AGAM</name>
<evidence type="ECO:0000313" key="2">
    <source>
        <dbReference type="Proteomes" id="UP000790709"/>
    </source>
</evidence>
<accession>A0ACB8BU12</accession>
<gene>
    <name evidence="1" type="ORF">BV22DRAFT_1125953</name>
</gene>
<protein>
    <submittedName>
        <fullName evidence="1">Alpha/beta-hydrolase</fullName>
    </submittedName>
</protein>
<dbReference type="EMBL" id="MU266344">
    <property type="protein sequence ID" value="KAH7929184.1"/>
    <property type="molecule type" value="Genomic_DNA"/>
</dbReference>
<evidence type="ECO:0000313" key="1">
    <source>
        <dbReference type="EMBL" id="KAH7929184.1"/>
    </source>
</evidence>
<proteinExistence type="predicted"/>
<organism evidence="1 2">
    <name type="scientific">Leucogyrophana mollusca</name>
    <dbReference type="NCBI Taxonomy" id="85980"/>
    <lineage>
        <taxon>Eukaryota</taxon>
        <taxon>Fungi</taxon>
        <taxon>Dikarya</taxon>
        <taxon>Basidiomycota</taxon>
        <taxon>Agaricomycotina</taxon>
        <taxon>Agaricomycetes</taxon>
        <taxon>Agaricomycetidae</taxon>
        <taxon>Boletales</taxon>
        <taxon>Boletales incertae sedis</taxon>
        <taxon>Leucogyrophana</taxon>
    </lineage>
</organism>
<reference evidence="1" key="1">
    <citation type="journal article" date="2021" name="New Phytol.">
        <title>Evolutionary innovations through gain and loss of genes in the ectomycorrhizal Boletales.</title>
        <authorList>
            <person name="Wu G."/>
            <person name="Miyauchi S."/>
            <person name="Morin E."/>
            <person name="Kuo A."/>
            <person name="Drula E."/>
            <person name="Varga T."/>
            <person name="Kohler A."/>
            <person name="Feng B."/>
            <person name="Cao Y."/>
            <person name="Lipzen A."/>
            <person name="Daum C."/>
            <person name="Hundley H."/>
            <person name="Pangilinan J."/>
            <person name="Johnson J."/>
            <person name="Barry K."/>
            <person name="LaButti K."/>
            <person name="Ng V."/>
            <person name="Ahrendt S."/>
            <person name="Min B."/>
            <person name="Choi I.G."/>
            <person name="Park H."/>
            <person name="Plett J.M."/>
            <person name="Magnuson J."/>
            <person name="Spatafora J.W."/>
            <person name="Nagy L.G."/>
            <person name="Henrissat B."/>
            <person name="Grigoriev I.V."/>
            <person name="Yang Z.L."/>
            <person name="Xu J."/>
            <person name="Martin F.M."/>
        </authorList>
    </citation>
    <scope>NUCLEOTIDE SEQUENCE</scope>
    <source>
        <strain evidence="1">KUC20120723A-06</strain>
    </source>
</reference>
<dbReference type="Proteomes" id="UP000790709">
    <property type="component" value="Unassembled WGS sequence"/>
</dbReference>
<comment type="caution">
    <text evidence="1">The sequence shown here is derived from an EMBL/GenBank/DDBJ whole genome shotgun (WGS) entry which is preliminary data.</text>
</comment>
<keyword evidence="2" id="KW-1185">Reference proteome</keyword>
<sequence>MSNLAATVWGSPTASKRAILFHGLTASSQTFFRVAEGLVAAGYHVTAPELLGHGSARRGTDYTIAGLAEEVRPFFTETPGYDLVIGHSLGGLVALAILPLLGSRPTRMVLVDPPLYQSQELVDEKTVYFSDEVTNVRSLEKYQSANPRWTRADAAWKVLGAEMCEAETVQAIFKQNVPWDFGHLLGTVPPNVNLTVQGADPSLKPCFRVEEAAEYPHVKTQVIWGSTHSITRESPEVIVEAALAT</sequence>